<dbReference type="PROSITE" id="PS51354">
    <property type="entry name" value="GLUTAREDOXIN_2"/>
    <property type="match status" value="1"/>
</dbReference>
<reference evidence="2 5" key="2">
    <citation type="journal article" date="2014" name="BMC Genomics">
        <title>An improved genome release (version Mt4.0) for the model legume Medicago truncatula.</title>
        <authorList>
            <person name="Tang H."/>
            <person name="Krishnakumar V."/>
            <person name="Bidwell S."/>
            <person name="Rosen B."/>
            <person name="Chan A."/>
            <person name="Zhou S."/>
            <person name="Gentzbittel L."/>
            <person name="Childs K.L."/>
            <person name="Yandell M."/>
            <person name="Gundlach H."/>
            <person name="Mayer K.F."/>
            <person name="Schwartz D.C."/>
            <person name="Town C.D."/>
        </authorList>
    </citation>
    <scope>GENOME REANNOTATION</scope>
    <source>
        <strain evidence="2">A17</strain>
        <strain evidence="4 5">cv. Jemalong A17</strain>
    </source>
</reference>
<keyword evidence="5" id="KW-1185">Reference proteome</keyword>
<dbReference type="Proteomes" id="UP000265566">
    <property type="component" value="Chromosome 7"/>
</dbReference>
<reference evidence="2 5" key="1">
    <citation type="journal article" date="2011" name="Nature">
        <title>The Medicago genome provides insight into the evolution of rhizobial symbioses.</title>
        <authorList>
            <person name="Young N.D."/>
            <person name="Debelle F."/>
            <person name="Oldroyd G.E."/>
            <person name="Geurts R."/>
            <person name="Cannon S.B."/>
            <person name="Udvardi M.K."/>
            <person name="Benedito V.A."/>
            <person name="Mayer K.F."/>
            <person name="Gouzy J."/>
            <person name="Schoof H."/>
            <person name="Van de Peer Y."/>
            <person name="Proost S."/>
            <person name="Cook D.R."/>
            <person name="Meyers B.C."/>
            <person name="Spannagl M."/>
            <person name="Cheung F."/>
            <person name="De Mita S."/>
            <person name="Krishnakumar V."/>
            <person name="Gundlach H."/>
            <person name="Zhou S."/>
            <person name="Mudge J."/>
            <person name="Bharti A.K."/>
            <person name="Murray J.D."/>
            <person name="Naoumkina M.A."/>
            <person name="Rosen B."/>
            <person name="Silverstein K.A."/>
            <person name="Tang H."/>
            <person name="Rombauts S."/>
            <person name="Zhao P.X."/>
            <person name="Zhou P."/>
            <person name="Barbe V."/>
            <person name="Bardou P."/>
            <person name="Bechner M."/>
            <person name="Bellec A."/>
            <person name="Berger A."/>
            <person name="Berges H."/>
            <person name="Bidwell S."/>
            <person name="Bisseling T."/>
            <person name="Choisne N."/>
            <person name="Couloux A."/>
            <person name="Denny R."/>
            <person name="Deshpande S."/>
            <person name="Dai X."/>
            <person name="Doyle J.J."/>
            <person name="Dudez A.M."/>
            <person name="Farmer A.D."/>
            <person name="Fouteau S."/>
            <person name="Franken C."/>
            <person name="Gibelin C."/>
            <person name="Gish J."/>
            <person name="Goldstein S."/>
            <person name="Gonzalez A.J."/>
            <person name="Green P.J."/>
            <person name="Hallab A."/>
            <person name="Hartog M."/>
            <person name="Hua A."/>
            <person name="Humphray S.J."/>
            <person name="Jeong D.H."/>
            <person name="Jing Y."/>
            <person name="Jocker A."/>
            <person name="Kenton S.M."/>
            <person name="Kim D.J."/>
            <person name="Klee K."/>
            <person name="Lai H."/>
            <person name="Lang C."/>
            <person name="Lin S."/>
            <person name="Macmil S.L."/>
            <person name="Magdelenat G."/>
            <person name="Matthews L."/>
            <person name="McCorrison J."/>
            <person name="Monaghan E.L."/>
            <person name="Mun J.H."/>
            <person name="Najar F.Z."/>
            <person name="Nicholson C."/>
            <person name="Noirot C."/>
            <person name="O'Bleness M."/>
            <person name="Paule C.R."/>
            <person name="Poulain J."/>
            <person name="Prion F."/>
            <person name="Qin B."/>
            <person name="Qu C."/>
            <person name="Retzel E.F."/>
            <person name="Riddle C."/>
            <person name="Sallet E."/>
            <person name="Samain S."/>
            <person name="Samson N."/>
            <person name="Sanders I."/>
            <person name="Saurat O."/>
            <person name="Scarpelli C."/>
            <person name="Schiex T."/>
            <person name="Segurens B."/>
            <person name="Severin A.J."/>
            <person name="Sherrier D.J."/>
            <person name="Shi R."/>
            <person name="Sims S."/>
            <person name="Singer S.R."/>
            <person name="Sinharoy S."/>
            <person name="Sterck L."/>
            <person name="Viollet A."/>
            <person name="Wang B.B."/>
            <person name="Wang K."/>
            <person name="Wang M."/>
            <person name="Wang X."/>
            <person name="Warfsmann J."/>
            <person name="Weissenbach J."/>
            <person name="White D.D."/>
            <person name="White J.D."/>
            <person name="Wiley G.B."/>
            <person name="Wincker P."/>
            <person name="Xing Y."/>
            <person name="Yang L."/>
            <person name="Yao Z."/>
            <person name="Ying F."/>
            <person name="Zhai J."/>
            <person name="Zhou L."/>
            <person name="Zuber A."/>
            <person name="Denarie J."/>
            <person name="Dixon R.A."/>
            <person name="May G.D."/>
            <person name="Schwartz D.C."/>
            <person name="Rogers J."/>
            <person name="Quetier F."/>
            <person name="Town C.D."/>
            <person name="Roe B.A."/>
        </authorList>
    </citation>
    <scope>NUCLEOTIDE SEQUENCE [LARGE SCALE GENOMIC DNA]</scope>
    <source>
        <strain evidence="2">A17</strain>
        <strain evidence="4 5">cv. Jemalong A17</strain>
    </source>
</reference>
<proteinExistence type="predicted"/>
<dbReference type="Proteomes" id="UP000002051">
    <property type="component" value="Unassembled WGS sequence"/>
</dbReference>
<name>A0A072U534_MEDTR</name>
<evidence type="ECO:0000313" key="4">
    <source>
        <dbReference type="EnsemblPlants" id="KEH24258"/>
    </source>
</evidence>
<dbReference type="Pfam" id="PF23733">
    <property type="entry name" value="GRXCR1-2_C"/>
    <property type="match status" value="1"/>
</dbReference>
<accession>A0A072U534</accession>
<dbReference type="EMBL" id="CM001223">
    <property type="protein sequence ID" value="KEH24258.1"/>
    <property type="molecule type" value="Genomic_DNA"/>
</dbReference>
<evidence type="ECO:0000313" key="3">
    <source>
        <dbReference type="EMBL" id="RHN48797.1"/>
    </source>
</evidence>
<dbReference type="KEGG" id="mtr:25499500"/>
<dbReference type="OrthoDB" id="423313at2759"/>
<dbReference type="PANTHER" id="PTHR45669:SF14">
    <property type="entry name" value="EMB|CAB81925.1-RELATED"/>
    <property type="match status" value="1"/>
</dbReference>
<dbReference type="Gene3D" id="3.40.30.10">
    <property type="entry name" value="Glutaredoxin"/>
    <property type="match status" value="1"/>
</dbReference>
<dbReference type="InterPro" id="IPR002109">
    <property type="entry name" value="Glutaredoxin"/>
</dbReference>
<reference evidence="6" key="4">
    <citation type="journal article" date="2018" name="Nat. Plants">
        <title>Whole-genome landscape of Medicago truncatula symbiotic genes.</title>
        <authorList>
            <person name="Pecrix Y."/>
            <person name="Staton S.E."/>
            <person name="Sallet E."/>
            <person name="Lelandais-Briere C."/>
            <person name="Moreau S."/>
            <person name="Carrere S."/>
            <person name="Blein T."/>
            <person name="Jardinaud M.F."/>
            <person name="Latrasse D."/>
            <person name="Zouine M."/>
            <person name="Zahm M."/>
            <person name="Kreplak J."/>
            <person name="Mayjonade B."/>
            <person name="Satge C."/>
            <person name="Perez M."/>
            <person name="Cauet S."/>
            <person name="Marande W."/>
            <person name="Chantry-Darmon C."/>
            <person name="Lopez-Roques C."/>
            <person name="Bouchez O."/>
            <person name="Berard A."/>
            <person name="Debelle F."/>
            <person name="Munos S."/>
            <person name="Bendahmane A."/>
            <person name="Berges H."/>
            <person name="Niebel A."/>
            <person name="Buitink J."/>
            <person name="Frugier F."/>
            <person name="Benhamed M."/>
            <person name="Crespi M."/>
            <person name="Gouzy J."/>
            <person name="Gamas P."/>
        </authorList>
    </citation>
    <scope>NUCLEOTIDE SEQUENCE [LARGE SCALE GENOMIC DNA]</scope>
    <source>
        <strain evidence="6">cv. Jemalong A17</strain>
    </source>
</reference>
<evidence type="ECO:0000259" key="1">
    <source>
        <dbReference type="Pfam" id="PF00462"/>
    </source>
</evidence>
<evidence type="ECO:0000313" key="6">
    <source>
        <dbReference type="Proteomes" id="UP000265566"/>
    </source>
</evidence>
<gene>
    <name evidence="4" type="primary">25499500</name>
    <name evidence="2" type="ordered locus">MTR_7g106500</name>
    <name evidence="3" type="ORF">MtrunA17_Chr7g0267591</name>
</gene>
<feature type="domain" description="Glutaredoxin" evidence="1">
    <location>
        <begin position="128"/>
        <end position="194"/>
    </location>
</feature>
<dbReference type="HOGENOM" id="CLU_029893_2_0_1"/>
<dbReference type="SUPFAM" id="SSF52833">
    <property type="entry name" value="Thioredoxin-like"/>
    <property type="match status" value="1"/>
</dbReference>
<dbReference type="CDD" id="cd03031">
    <property type="entry name" value="GRX_GRX_like"/>
    <property type="match status" value="1"/>
</dbReference>
<organism evidence="2 5">
    <name type="scientific">Medicago truncatula</name>
    <name type="common">Barrel medic</name>
    <name type="synonym">Medicago tribuloides</name>
    <dbReference type="NCBI Taxonomy" id="3880"/>
    <lineage>
        <taxon>Eukaryota</taxon>
        <taxon>Viridiplantae</taxon>
        <taxon>Streptophyta</taxon>
        <taxon>Embryophyta</taxon>
        <taxon>Tracheophyta</taxon>
        <taxon>Spermatophyta</taxon>
        <taxon>Magnoliopsida</taxon>
        <taxon>eudicotyledons</taxon>
        <taxon>Gunneridae</taxon>
        <taxon>Pentapetalae</taxon>
        <taxon>rosids</taxon>
        <taxon>fabids</taxon>
        <taxon>Fabales</taxon>
        <taxon>Fabaceae</taxon>
        <taxon>Papilionoideae</taxon>
        <taxon>50 kb inversion clade</taxon>
        <taxon>NPAAA clade</taxon>
        <taxon>Hologalegina</taxon>
        <taxon>IRL clade</taxon>
        <taxon>Trifolieae</taxon>
        <taxon>Medicago</taxon>
    </lineage>
</organism>
<reference evidence="3" key="5">
    <citation type="journal article" date="2018" name="Nat. Plants">
        <title>Whole-genome landscape of Medicago truncatula symbiotic genes.</title>
        <authorList>
            <person name="Pecrix Y."/>
            <person name="Gamas P."/>
            <person name="Carrere S."/>
        </authorList>
    </citation>
    <scope>NUCLEOTIDE SEQUENCE</scope>
    <source>
        <tissue evidence="3">Leaves</tissue>
    </source>
</reference>
<dbReference type="InterPro" id="IPR036249">
    <property type="entry name" value="Thioredoxin-like_sf"/>
</dbReference>
<dbReference type="Pfam" id="PF00462">
    <property type="entry name" value="Glutaredoxin"/>
    <property type="match status" value="1"/>
</dbReference>
<dbReference type="EnsemblPlants" id="KEH24258">
    <property type="protein sequence ID" value="KEH24258"/>
    <property type="gene ID" value="MTR_7g106500"/>
</dbReference>
<reference evidence="4" key="3">
    <citation type="submission" date="2015-04" db="UniProtKB">
        <authorList>
            <consortium name="EnsemblPlants"/>
        </authorList>
    </citation>
    <scope>IDENTIFICATION</scope>
    <source>
        <strain evidence="4">cv. Jemalong A17</strain>
    </source>
</reference>
<protein>
    <submittedName>
        <fullName evidence="2">Glutaredoxin (GRX) family protein</fullName>
    </submittedName>
    <submittedName>
        <fullName evidence="3">Putative thioredoxin-like protein</fullName>
    </submittedName>
</protein>
<dbReference type="AlphaFoldDB" id="A0A072U534"/>
<evidence type="ECO:0000313" key="5">
    <source>
        <dbReference type="Proteomes" id="UP000002051"/>
    </source>
</evidence>
<evidence type="ECO:0000313" key="2">
    <source>
        <dbReference type="EMBL" id="KEH24258.1"/>
    </source>
</evidence>
<dbReference type="EMBL" id="PSQE01000007">
    <property type="protein sequence ID" value="RHN48797.1"/>
    <property type="molecule type" value="Genomic_DNA"/>
</dbReference>
<dbReference type="Gramene" id="rna43550">
    <property type="protein sequence ID" value="RHN48797.1"/>
    <property type="gene ID" value="gene43550"/>
</dbReference>
<sequence length="279" mass="31591">MKGMRSNFLRKLQLFPTKTNSKQSLILQLNTPDMFCIQKCPTSPFFDDHKVNDSRWTSAHSGTVNNLTELEFSLDRSENDDDDKIHHFEELQEFNFKLATTKQVACIKGYPSLKDFEEKCPPGGSNSIILYTTSLRGIRKTFQDCNTIHFLLRSLRVMYHERDVSLDLEYRQELWNILGEKVIPPKLFIRGRYIGGADEVFGLHEMGWLGKILEGTPTVSSDCLCIGCGNMGFTICSTCCGSCKVFINNGDSTDTSNNECFLRCHGCNENGLVKCTICC</sequence>
<dbReference type="PANTHER" id="PTHR45669">
    <property type="entry name" value="GLUTAREDOXIN DOMAIN-CONTAINING CYSTEINE-RICH PROTEIN CG12206-RELATED"/>
    <property type="match status" value="1"/>
</dbReference>